<evidence type="ECO:0000256" key="1">
    <source>
        <dbReference type="ARBA" id="ARBA00022723"/>
    </source>
</evidence>
<organism evidence="4 5">
    <name type="scientific">Dictyobacter formicarum</name>
    <dbReference type="NCBI Taxonomy" id="2778368"/>
    <lineage>
        <taxon>Bacteria</taxon>
        <taxon>Bacillati</taxon>
        <taxon>Chloroflexota</taxon>
        <taxon>Ktedonobacteria</taxon>
        <taxon>Ktedonobacterales</taxon>
        <taxon>Dictyobacteraceae</taxon>
        <taxon>Dictyobacter</taxon>
    </lineage>
</organism>
<feature type="domain" description="CMP/dCMP-type deaminase" evidence="3">
    <location>
        <begin position="2"/>
        <end position="123"/>
    </location>
</feature>
<dbReference type="PANTHER" id="PTHR11079:SF202">
    <property type="entry name" value="TRNA-SPECIFIC ADENOSINE DEAMINASE"/>
    <property type="match status" value="1"/>
</dbReference>
<reference evidence="4 5" key="1">
    <citation type="journal article" date="2021" name="Int. J. Syst. Evol. Microbiol.">
        <title>Reticulibacter mediterranei gen. nov., sp. nov., within the new family Reticulibacteraceae fam. nov., and Ktedonospora formicarum gen. nov., sp. nov., Ktedonobacter robiniae sp. nov., Dictyobacter formicarum sp. nov. and Dictyobacter arantiisoli sp. nov., belonging to the class Ktedonobacteria.</title>
        <authorList>
            <person name="Yabe S."/>
            <person name="Zheng Y."/>
            <person name="Wang C.M."/>
            <person name="Sakai Y."/>
            <person name="Abe K."/>
            <person name="Yokota A."/>
            <person name="Donadio S."/>
            <person name="Cavaletti L."/>
            <person name="Monciardini P."/>
        </authorList>
    </citation>
    <scope>NUCLEOTIDE SEQUENCE [LARGE SCALE GENOMIC DNA]</scope>
    <source>
        <strain evidence="4 5">SOSP1-9</strain>
    </source>
</reference>
<dbReference type="EMBL" id="BNJJ01000009">
    <property type="protein sequence ID" value="GHO85519.1"/>
    <property type="molecule type" value="Genomic_DNA"/>
</dbReference>
<dbReference type="PROSITE" id="PS00903">
    <property type="entry name" value="CYT_DCMP_DEAMINASES_1"/>
    <property type="match status" value="1"/>
</dbReference>
<protein>
    <submittedName>
        <fullName evidence="4">tRNA-specific adenosine deaminase</fullName>
    </submittedName>
</protein>
<dbReference type="CDD" id="cd01285">
    <property type="entry name" value="nucleoside_deaminase"/>
    <property type="match status" value="1"/>
</dbReference>
<keyword evidence="5" id="KW-1185">Reference proteome</keyword>
<dbReference type="Proteomes" id="UP000635565">
    <property type="component" value="Unassembled WGS sequence"/>
</dbReference>
<evidence type="ECO:0000256" key="2">
    <source>
        <dbReference type="ARBA" id="ARBA00022833"/>
    </source>
</evidence>
<dbReference type="InterPro" id="IPR016192">
    <property type="entry name" value="APOBEC/CMP_deaminase_Zn-bd"/>
</dbReference>
<sequence>MKIDRFYLEIALEEAEQAAREGTYPIGALIVGPDGTILSRGHNRVYSAGDYTAHAEVDALRHAGGTLMGPSFRGQCTLYTTLEPCLMCTGALLLANIARVVWAANDPDYGALHTLYHGGVYPALLAPLQMTATPEPDIANRVDELMQQWIVDPKLQKARWTKVSA</sequence>
<name>A0ABQ3VIJ9_9CHLR</name>
<dbReference type="Gene3D" id="3.40.140.10">
    <property type="entry name" value="Cytidine Deaminase, domain 2"/>
    <property type="match status" value="1"/>
</dbReference>
<keyword evidence="2" id="KW-0862">Zinc</keyword>
<dbReference type="Pfam" id="PF00383">
    <property type="entry name" value="dCMP_cyt_deam_1"/>
    <property type="match status" value="1"/>
</dbReference>
<proteinExistence type="predicted"/>
<evidence type="ECO:0000313" key="5">
    <source>
        <dbReference type="Proteomes" id="UP000635565"/>
    </source>
</evidence>
<dbReference type="RefSeq" id="WP_201363169.1">
    <property type="nucleotide sequence ID" value="NZ_BNJJ01000009.1"/>
</dbReference>
<dbReference type="PANTHER" id="PTHR11079">
    <property type="entry name" value="CYTOSINE DEAMINASE FAMILY MEMBER"/>
    <property type="match status" value="1"/>
</dbReference>
<accession>A0ABQ3VIJ9</accession>
<gene>
    <name evidence="4" type="ORF">KSZ_35250</name>
</gene>
<dbReference type="InterPro" id="IPR002125">
    <property type="entry name" value="CMP_dCMP_dom"/>
</dbReference>
<dbReference type="SUPFAM" id="SSF53927">
    <property type="entry name" value="Cytidine deaminase-like"/>
    <property type="match status" value="1"/>
</dbReference>
<dbReference type="InterPro" id="IPR016193">
    <property type="entry name" value="Cytidine_deaminase-like"/>
</dbReference>
<evidence type="ECO:0000259" key="3">
    <source>
        <dbReference type="PROSITE" id="PS51747"/>
    </source>
</evidence>
<comment type="caution">
    <text evidence="4">The sequence shown here is derived from an EMBL/GenBank/DDBJ whole genome shotgun (WGS) entry which is preliminary data.</text>
</comment>
<dbReference type="PROSITE" id="PS51747">
    <property type="entry name" value="CYT_DCMP_DEAMINASES_2"/>
    <property type="match status" value="1"/>
</dbReference>
<keyword evidence="1" id="KW-0479">Metal-binding</keyword>
<evidence type="ECO:0000313" key="4">
    <source>
        <dbReference type="EMBL" id="GHO85519.1"/>
    </source>
</evidence>